<dbReference type="InterPro" id="IPR029039">
    <property type="entry name" value="Flavoprotein-like_sf"/>
</dbReference>
<dbReference type="Pfam" id="PF19583">
    <property type="entry name" value="ODP"/>
    <property type="match status" value="1"/>
</dbReference>
<dbReference type="SUPFAM" id="SSF57802">
    <property type="entry name" value="Rubredoxin-like"/>
    <property type="match status" value="1"/>
</dbReference>
<evidence type="ECO:0000256" key="4">
    <source>
        <dbReference type="ARBA" id="ARBA00007121"/>
    </source>
</evidence>
<dbReference type="InterPro" id="IPR051285">
    <property type="entry name" value="NADH_oxidoreductase_modular"/>
</dbReference>
<evidence type="ECO:0000256" key="6">
    <source>
        <dbReference type="ARBA" id="ARBA00022630"/>
    </source>
</evidence>
<comment type="caution">
    <text evidence="12">The sequence shown here is derived from an EMBL/GenBank/DDBJ whole genome shotgun (WGS) entry which is preliminary data.</text>
</comment>
<evidence type="ECO:0000313" key="12">
    <source>
        <dbReference type="EMBL" id="MBE5035268.1"/>
    </source>
</evidence>
<dbReference type="SUPFAM" id="SSF52218">
    <property type="entry name" value="Flavoproteins"/>
    <property type="match status" value="1"/>
</dbReference>
<organism evidence="12 13">
    <name type="scientific">Gallibacter intestinalis</name>
    <dbReference type="NCBI Taxonomy" id="2779356"/>
    <lineage>
        <taxon>Bacteria</taxon>
        <taxon>Bacillati</taxon>
        <taxon>Bacillota</taxon>
        <taxon>Clostridia</taxon>
        <taxon>Eubacteriales</taxon>
        <taxon>Eubacteriaceae</taxon>
        <taxon>Gallibacter</taxon>
    </lineage>
</organism>
<dbReference type="InterPro" id="IPR045761">
    <property type="entry name" value="ODP_dom"/>
</dbReference>
<dbReference type="Pfam" id="PF18267">
    <property type="entry name" value="Rubredoxin_C"/>
    <property type="match status" value="1"/>
</dbReference>
<evidence type="ECO:0000256" key="3">
    <source>
        <dbReference type="ARBA" id="ARBA00001974"/>
    </source>
</evidence>
<dbReference type="SUPFAM" id="SSF56281">
    <property type="entry name" value="Metallo-hydrolase/oxidoreductase"/>
    <property type="match status" value="1"/>
</dbReference>
<dbReference type="InterPro" id="IPR016156">
    <property type="entry name" value="FAD/NAD-linked_Rdtase_dimer_sf"/>
</dbReference>
<comment type="similarity">
    <text evidence="4">In the N-terminal section; belongs to the zinc metallo-hydrolase group 3 family.</text>
</comment>
<name>A0ABR9QWK7_9FIRM</name>
<dbReference type="PANTHER" id="PTHR32145:SF11">
    <property type="entry name" value="DIFLAVIN FLAVOPROTEIN A 2-RELATED"/>
    <property type="match status" value="1"/>
</dbReference>
<dbReference type="Gene3D" id="3.60.15.10">
    <property type="entry name" value="Ribonuclease Z/Hydroxyacylglutathione hydrolase-like"/>
    <property type="match status" value="1"/>
</dbReference>
<dbReference type="PROSITE" id="PS50903">
    <property type="entry name" value="RUBREDOXIN_LIKE"/>
    <property type="match status" value="1"/>
</dbReference>
<dbReference type="InterPro" id="IPR008254">
    <property type="entry name" value="Flavodoxin/NO_synth"/>
</dbReference>
<evidence type="ECO:0000256" key="1">
    <source>
        <dbReference type="ARBA" id="ARBA00001962"/>
    </source>
</evidence>
<keyword evidence="8" id="KW-0249">Electron transport</keyword>
<keyword evidence="5" id="KW-0813">Transport</keyword>
<dbReference type="InterPro" id="IPR024934">
    <property type="entry name" value="Rubredoxin-like_dom"/>
</dbReference>
<dbReference type="InterPro" id="IPR023753">
    <property type="entry name" value="FAD/NAD-binding_dom"/>
</dbReference>
<evidence type="ECO:0000256" key="2">
    <source>
        <dbReference type="ARBA" id="ARBA00001965"/>
    </source>
</evidence>
<dbReference type="Pfam" id="PF21349">
    <property type="entry name" value="RUBY_RBDX"/>
    <property type="match status" value="1"/>
</dbReference>
<dbReference type="CDD" id="cd00729">
    <property type="entry name" value="rubredoxin_SM"/>
    <property type="match status" value="1"/>
</dbReference>
<sequence>MKTLELKKGFYWAGILDPNLRVFDIIMETKFGTTYNSYVLKGSEKTALFETAKEKFMGDYMAKLKEVVDIKDIDYIIVDHTEPDHAGSAKYLLEGNPAIKLVGSATAINFMKEICNMEFNSVIVKDGDTLSLGDKTLKFIGAQNLHWPDSMYTYIVEDKTLVTCDSFGSHYSLDAVLASKIVNRDDYMEALRYYYDNIIGPFKPYVLKAIDKIRDLDIDMICPGHGPVLDSNPWEIVDIYEKWSTEVNPNARKTVVIPYVSAYGYTGMLADKIEEGIRAAGDIEVRKYDLVTANLDTVMGDIYWADGILLGTPTILGEALKPIWDITTSIFPGTHGGKFASAFGSYGWSGEGVPNIIARLKQLRMKVYGEGFRVRFKPSEAQLEDAFDFGFGFGSSVLAGKIIEKEELAAPVVREWKCLVCGEIVRGTQPPEACPVCGVGPDKFVPVETKEIKFQSQEAENIVIIGGGIAGLSAAEAARKRNPVCSIEIISDEEVFCYNRPMLTKGILSEFDALNFFTKQLDWYEENRIKTTLGVKVTAIDRENKQIALDNGETRKYDKLIYAAGAECNRPPIKGADKEGVEVIRKLADANKIRESLGGVNNVAVIGGGILGLEAAWEFMRAGKKVTIIEAAPAIMGRQLDAKGSALLKAAAIKAGAVVSEGAGVDEITGEGSADGVKTSDGTVYPADLVIISAGIRPNADLAKEAGLDGDRFVEVDDTMRTSDPSIFACGDTAAMNGVSIGIWAQADGMGKVAGANAVGDSETYSHVTPSNTFTGFNTAVFSIGDVGHGSDGHYKEIEISEESKGFYRKMFFLNGRFCGGILIGNTSKSVEMMKAYDKKAAVKDEVILSLMAE</sequence>
<dbReference type="SUPFAM" id="SSF51905">
    <property type="entry name" value="FAD/NAD(P)-binding domain"/>
    <property type="match status" value="2"/>
</dbReference>
<evidence type="ECO:0000313" key="13">
    <source>
        <dbReference type="Proteomes" id="UP001516588"/>
    </source>
</evidence>
<evidence type="ECO:0000256" key="5">
    <source>
        <dbReference type="ARBA" id="ARBA00022448"/>
    </source>
</evidence>
<dbReference type="PANTHER" id="PTHR32145">
    <property type="entry name" value="DIFLAVIN FLAVOPROTEIN A 2-RELATED"/>
    <property type="match status" value="1"/>
</dbReference>
<dbReference type="PROSITE" id="PS50902">
    <property type="entry name" value="FLAVODOXIN_LIKE"/>
    <property type="match status" value="1"/>
</dbReference>
<comment type="cofactor">
    <cofactor evidence="3">
        <name>FAD</name>
        <dbReference type="ChEBI" id="CHEBI:57692"/>
    </cofactor>
</comment>
<dbReference type="InterPro" id="IPR036866">
    <property type="entry name" value="RibonucZ/Hydroxyglut_hydro"/>
</dbReference>
<feature type="domain" description="Rubredoxin-like" evidence="11">
    <location>
        <begin position="413"/>
        <end position="447"/>
    </location>
</feature>
<dbReference type="InterPro" id="IPR041575">
    <property type="entry name" value="Rubredoxin_C"/>
</dbReference>
<dbReference type="Gene3D" id="3.50.50.60">
    <property type="entry name" value="FAD/NAD(P)-binding domain"/>
    <property type="match status" value="2"/>
</dbReference>
<dbReference type="Pfam" id="PF00258">
    <property type="entry name" value="Flavodoxin_1"/>
    <property type="match status" value="1"/>
</dbReference>
<evidence type="ECO:0000259" key="10">
    <source>
        <dbReference type="PROSITE" id="PS50902"/>
    </source>
</evidence>
<dbReference type="RefSeq" id="WP_226384934.1">
    <property type="nucleotide sequence ID" value="NZ_JADCKA010000003.1"/>
</dbReference>
<comment type="cofactor">
    <cofactor evidence="2">
        <name>Fe(3+)</name>
        <dbReference type="ChEBI" id="CHEBI:29034"/>
    </cofactor>
</comment>
<dbReference type="Gene3D" id="3.40.50.360">
    <property type="match status" value="1"/>
</dbReference>
<dbReference type="PRINTS" id="PR00368">
    <property type="entry name" value="FADPNR"/>
</dbReference>
<gene>
    <name evidence="12" type="ORF">INF20_03115</name>
</gene>
<dbReference type="Pfam" id="PF07992">
    <property type="entry name" value="Pyr_redox_2"/>
    <property type="match status" value="1"/>
</dbReference>
<dbReference type="Proteomes" id="UP001516588">
    <property type="component" value="Unassembled WGS sequence"/>
</dbReference>
<dbReference type="Gene3D" id="3.30.390.30">
    <property type="match status" value="1"/>
</dbReference>
<evidence type="ECO:0000256" key="7">
    <source>
        <dbReference type="ARBA" id="ARBA00022827"/>
    </source>
</evidence>
<dbReference type="InterPro" id="IPR001279">
    <property type="entry name" value="Metallo-B-lactamas"/>
</dbReference>
<keyword evidence="6" id="KW-0285">Flavoprotein</keyword>
<reference evidence="12 13" key="1">
    <citation type="submission" date="2020-10" db="EMBL/GenBank/DDBJ databases">
        <title>ChiBAC.</title>
        <authorList>
            <person name="Zenner C."/>
            <person name="Hitch T.C.A."/>
            <person name="Clavel T."/>
        </authorList>
    </citation>
    <scope>NUCLEOTIDE SEQUENCE [LARGE SCALE GENOMIC DNA]</scope>
    <source>
        <strain evidence="12 13">DSM 108706</strain>
    </source>
</reference>
<feature type="domain" description="Flavodoxin-like" evidence="10">
    <location>
        <begin position="255"/>
        <end position="394"/>
    </location>
</feature>
<evidence type="ECO:0000259" key="11">
    <source>
        <dbReference type="PROSITE" id="PS50903"/>
    </source>
</evidence>
<dbReference type="InterPro" id="IPR036188">
    <property type="entry name" value="FAD/NAD-bd_sf"/>
</dbReference>
<dbReference type="PRINTS" id="PR00411">
    <property type="entry name" value="PNDRDTASEI"/>
</dbReference>
<keyword evidence="13" id="KW-1185">Reference proteome</keyword>
<keyword evidence="9" id="KW-0408">Iron</keyword>
<dbReference type="InterPro" id="IPR048574">
    <property type="entry name" value="RUBY_RBDX"/>
</dbReference>
<dbReference type="SMART" id="SM00849">
    <property type="entry name" value="Lactamase_B"/>
    <property type="match status" value="1"/>
</dbReference>
<comment type="cofactor">
    <cofactor evidence="1">
        <name>Fe cation</name>
        <dbReference type="ChEBI" id="CHEBI:24875"/>
    </cofactor>
</comment>
<dbReference type="Gene3D" id="2.20.28.10">
    <property type="match status" value="1"/>
</dbReference>
<keyword evidence="7" id="KW-0274">FAD</keyword>
<evidence type="ECO:0000256" key="8">
    <source>
        <dbReference type="ARBA" id="ARBA00022982"/>
    </source>
</evidence>
<evidence type="ECO:0000256" key="9">
    <source>
        <dbReference type="ARBA" id="ARBA00023004"/>
    </source>
</evidence>
<dbReference type="CDD" id="cd07709">
    <property type="entry name" value="flavodiiron_proteins_MBL-fold"/>
    <property type="match status" value="1"/>
</dbReference>
<accession>A0ABR9QWK7</accession>
<proteinExistence type="inferred from homology"/>
<dbReference type="EMBL" id="JADCKA010000003">
    <property type="protein sequence ID" value="MBE5035268.1"/>
    <property type="molecule type" value="Genomic_DNA"/>
</dbReference>
<protein>
    <submittedName>
        <fullName evidence="12">FAD-dependent oxidoreductase</fullName>
    </submittedName>
</protein>